<evidence type="ECO:0000313" key="6">
    <source>
        <dbReference type="Proteomes" id="UP000559068"/>
    </source>
</evidence>
<dbReference type="InterPro" id="IPR051883">
    <property type="entry name" value="AQP11/12_channel"/>
</dbReference>
<dbReference type="InterPro" id="IPR023266">
    <property type="entry name" value="Aquaporin_11"/>
</dbReference>
<protein>
    <submittedName>
        <fullName evidence="5">AQP11 protein</fullName>
    </submittedName>
</protein>
<accession>A0A7K6UDG8</accession>
<keyword evidence="6" id="KW-1185">Reference proteome</keyword>
<dbReference type="EMBL" id="VZRW01009565">
    <property type="protein sequence ID" value="NWX20459.1"/>
    <property type="molecule type" value="Genomic_DNA"/>
</dbReference>
<organism evidence="5 6">
    <name type="scientific">Aegotheles bennettii</name>
    <dbReference type="NCBI Taxonomy" id="48278"/>
    <lineage>
        <taxon>Eukaryota</taxon>
        <taxon>Metazoa</taxon>
        <taxon>Chordata</taxon>
        <taxon>Craniata</taxon>
        <taxon>Vertebrata</taxon>
        <taxon>Euteleostomi</taxon>
        <taxon>Archelosauria</taxon>
        <taxon>Archosauria</taxon>
        <taxon>Dinosauria</taxon>
        <taxon>Saurischia</taxon>
        <taxon>Theropoda</taxon>
        <taxon>Coelurosauria</taxon>
        <taxon>Aves</taxon>
        <taxon>Neognathae</taxon>
        <taxon>Neoaves</taxon>
        <taxon>Strisores</taxon>
        <taxon>Caprimulgiformes</taxon>
        <taxon>Aegothelidae</taxon>
        <taxon>Aegotheles</taxon>
    </lineage>
</organism>
<dbReference type="PANTHER" id="PTHR21191:SF7">
    <property type="entry name" value="AQUAPORIN-11"/>
    <property type="match status" value="1"/>
</dbReference>
<feature type="non-terminal residue" evidence="5">
    <location>
        <position position="1"/>
    </location>
</feature>
<sequence>LRSFLGELLGTFQICACTSELCLLAEAEPKPHTALTLTYGFTVLHGLTLAGSTCNPCGTVQPLWAGGLSAQAGGIKVGAQFAAAVLARAFMRFVWSLGMAEPHAGALSQGCSSPMQTSELQAFCVELLFSVVFQLTILRVERVNPKYKVHLIALLITMLVYAG</sequence>
<dbReference type="OrthoDB" id="9894770at2759"/>
<proteinExistence type="predicted"/>
<dbReference type="GO" id="GO:0016020">
    <property type="term" value="C:membrane"/>
    <property type="evidence" value="ECO:0007669"/>
    <property type="project" value="UniProtKB-SubCell"/>
</dbReference>
<dbReference type="GO" id="GO:0005737">
    <property type="term" value="C:cytoplasm"/>
    <property type="evidence" value="ECO:0007669"/>
    <property type="project" value="TreeGrafter"/>
</dbReference>
<feature type="non-terminal residue" evidence="5">
    <location>
        <position position="163"/>
    </location>
</feature>
<evidence type="ECO:0000256" key="4">
    <source>
        <dbReference type="ARBA" id="ARBA00023136"/>
    </source>
</evidence>
<keyword evidence="2" id="KW-0812">Transmembrane</keyword>
<comment type="subcellular location">
    <subcellularLocation>
        <location evidence="1">Membrane</location>
        <topology evidence="1">Multi-pass membrane protein</topology>
    </subcellularLocation>
</comment>
<dbReference type="SUPFAM" id="SSF81338">
    <property type="entry name" value="Aquaporin-like"/>
    <property type="match status" value="1"/>
</dbReference>
<keyword evidence="4" id="KW-0472">Membrane</keyword>
<dbReference type="AlphaFoldDB" id="A0A7K6UDG8"/>
<dbReference type="Proteomes" id="UP000559068">
    <property type="component" value="Unassembled WGS sequence"/>
</dbReference>
<evidence type="ECO:0000256" key="3">
    <source>
        <dbReference type="ARBA" id="ARBA00022989"/>
    </source>
</evidence>
<dbReference type="GO" id="GO:0015267">
    <property type="term" value="F:channel activity"/>
    <property type="evidence" value="ECO:0007669"/>
    <property type="project" value="TreeGrafter"/>
</dbReference>
<gene>
    <name evidence="5" type="primary">Aqp11</name>
    <name evidence="5" type="ORF">AEGBEN_R15018</name>
</gene>
<dbReference type="PRINTS" id="PR02024">
    <property type="entry name" value="AQUAPORIN11"/>
</dbReference>
<evidence type="ECO:0000313" key="5">
    <source>
        <dbReference type="EMBL" id="NWX20459.1"/>
    </source>
</evidence>
<dbReference type="InterPro" id="IPR023271">
    <property type="entry name" value="Aquaporin-like"/>
</dbReference>
<dbReference type="PANTHER" id="PTHR21191">
    <property type="entry name" value="AQUAPORIN"/>
    <property type="match status" value="1"/>
</dbReference>
<keyword evidence="3" id="KW-1133">Transmembrane helix</keyword>
<reference evidence="5 6" key="1">
    <citation type="submission" date="2019-09" db="EMBL/GenBank/DDBJ databases">
        <title>Bird 10,000 Genomes (B10K) Project - Family phase.</title>
        <authorList>
            <person name="Zhang G."/>
        </authorList>
    </citation>
    <scope>NUCLEOTIDE SEQUENCE [LARGE SCALE GENOMIC DNA]</scope>
    <source>
        <strain evidence="5">B10K-DU-029-76</strain>
        <tissue evidence="5">Heart</tissue>
    </source>
</reference>
<comment type="caution">
    <text evidence="5">The sequence shown here is derived from an EMBL/GenBank/DDBJ whole genome shotgun (WGS) entry which is preliminary data.</text>
</comment>
<dbReference type="Gene3D" id="1.20.1080.10">
    <property type="entry name" value="Glycerol uptake facilitator protein"/>
    <property type="match status" value="1"/>
</dbReference>
<evidence type="ECO:0000256" key="1">
    <source>
        <dbReference type="ARBA" id="ARBA00004141"/>
    </source>
</evidence>
<name>A0A7K6UDG8_9AVES</name>
<evidence type="ECO:0000256" key="2">
    <source>
        <dbReference type="ARBA" id="ARBA00022692"/>
    </source>
</evidence>